<feature type="transmembrane region" description="Helical" evidence="2">
    <location>
        <begin position="40"/>
        <end position="63"/>
    </location>
</feature>
<dbReference type="InterPro" id="IPR021787">
    <property type="entry name" value="DUF3352"/>
</dbReference>
<feature type="compositionally biased region" description="Low complexity" evidence="1">
    <location>
        <begin position="184"/>
        <end position="203"/>
    </location>
</feature>
<dbReference type="AlphaFoldDB" id="A0A7Y9E580"/>
<evidence type="ECO:0000256" key="2">
    <source>
        <dbReference type="SAM" id="Phobius"/>
    </source>
</evidence>
<keyword evidence="2" id="KW-0472">Membrane</keyword>
<feature type="region of interest" description="Disordered" evidence="1">
    <location>
        <begin position="343"/>
        <end position="363"/>
    </location>
</feature>
<reference evidence="3 4" key="1">
    <citation type="submission" date="2020-07" db="EMBL/GenBank/DDBJ databases">
        <title>Sequencing the genomes of 1000 actinobacteria strains.</title>
        <authorList>
            <person name="Klenk H.-P."/>
        </authorList>
    </citation>
    <scope>NUCLEOTIDE SEQUENCE [LARGE SCALE GENOMIC DNA]</scope>
    <source>
        <strain evidence="3 4">DSM 21350</strain>
    </source>
</reference>
<dbReference type="EMBL" id="JACCBG010000001">
    <property type="protein sequence ID" value="NYD41493.1"/>
    <property type="molecule type" value="Genomic_DNA"/>
</dbReference>
<comment type="caution">
    <text evidence="3">The sequence shown here is derived from an EMBL/GenBank/DDBJ whole genome shotgun (WGS) entry which is preliminary data.</text>
</comment>
<keyword evidence="4" id="KW-1185">Reference proteome</keyword>
<feature type="region of interest" description="Disordered" evidence="1">
    <location>
        <begin position="184"/>
        <end position="212"/>
    </location>
</feature>
<evidence type="ECO:0000313" key="4">
    <source>
        <dbReference type="Proteomes" id="UP000535511"/>
    </source>
</evidence>
<evidence type="ECO:0000313" key="3">
    <source>
        <dbReference type="EMBL" id="NYD41493.1"/>
    </source>
</evidence>
<organism evidence="3 4">
    <name type="scientific">Nocardioides panaciterrulae</name>
    <dbReference type="NCBI Taxonomy" id="661492"/>
    <lineage>
        <taxon>Bacteria</taxon>
        <taxon>Bacillati</taxon>
        <taxon>Actinomycetota</taxon>
        <taxon>Actinomycetes</taxon>
        <taxon>Propionibacteriales</taxon>
        <taxon>Nocardioidaceae</taxon>
        <taxon>Nocardioides</taxon>
    </lineage>
</organism>
<evidence type="ECO:0008006" key="5">
    <source>
        <dbReference type="Google" id="ProtNLM"/>
    </source>
</evidence>
<accession>A0A7Y9E580</accession>
<dbReference type="Pfam" id="PF11832">
    <property type="entry name" value="DUF3352"/>
    <property type="match status" value="1"/>
</dbReference>
<keyword evidence="2" id="KW-1133">Transmembrane helix</keyword>
<feature type="region of interest" description="Disordered" evidence="1">
    <location>
        <begin position="1"/>
        <end position="37"/>
    </location>
</feature>
<name>A0A7Y9E580_9ACTN</name>
<keyword evidence="2" id="KW-0812">Transmembrane</keyword>
<gene>
    <name evidence="3" type="ORF">BJZ21_001576</name>
</gene>
<dbReference type="RefSeq" id="WP_179663234.1">
    <property type="nucleotide sequence ID" value="NZ_JACCBG010000001.1"/>
</dbReference>
<protein>
    <recommendedName>
        <fullName evidence="5">DUF3352 domain-containing protein</fullName>
    </recommendedName>
</protein>
<feature type="compositionally biased region" description="Basic residues" evidence="1">
    <location>
        <begin position="28"/>
        <end position="37"/>
    </location>
</feature>
<sequence length="578" mass="59045">MSSSFPPGGPQGPEYLEQGGGAPLPPRPPRRRSRSRRPTLVAGGAIAALLVVGGGVWAATWYLGSGPQPAEALPASTLGYVSIDLDPSGQQKIEALKTLNKFPAIKDQLHLNADDDIRRRIFEEIQKSGDCKSLDYDKDIAPWLGDRMAVAAVDTGEKQPQPVVVLQVTDEAAADAGLAKLQACDSGADTSSGSDTGSDPGSDTGTGGWSIDGDWAVVAESDATAKKVADAAAADSLADDESYQRWTGELGDPGVLSMYAAPAAGGWMADNLSQMENMFGGSSGSCVASADPFSDSSGGSFCGDTGMSSNGSVPSDVADALKQFKGMAATVRFNDGALELEGAADPGETATSGQLGTGEGGDDVLATLPSDTAAAMGFGFEDGWFAKLVDRFASYSGMTGSDLMDQMSQSSGLDLPADAETLAGDSMALAVGGNIDPETIMNSSDGSNLPVAVKIKGDPDAIDGVLGKLAPRMGSAASALESDRSGDMIAIGPDADYRSQVLEHGGLGDTAAFKDVVPEAAKASVVYYVSFDAFDGLVSKLGADSPELVANVKPLRSLGVSAWVDGGVSRLLVKLTTD</sequence>
<dbReference type="Proteomes" id="UP000535511">
    <property type="component" value="Unassembled WGS sequence"/>
</dbReference>
<evidence type="ECO:0000256" key="1">
    <source>
        <dbReference type="SAM" id="MobiDB-lite"/>
    </source>
</evidence>
<proteinExistence type="predicted"/>